<keyword evidence="3" id="KW-1185">Reference proteome</keyword>
<keyword evidence="1" id="KW-0812">Transmembrane</keyword>
<evidence type="ECO:0000313" key="2">
    <source>
        <dbReference type="EMBL" id="MEK9502636.1"/>
    </source>
</evidence>
<feature type="transmembrane region" description="Helical" evidence="1">
    <location>
        <begin position="106"/>
        <end position="126"/>
    </location>
</feature>
<dbReference type="Proteomes" id="UP001484239">
    <property type="component" value="Unassembled WGS sequence"/>
</dbReference>
<gene>
    <name evidence="2" type="ORF">WI372_16700</name>
</gene>
<accession>A0ABU9ED20</accession>
<dbReference type="RefSeq" id="WP_405282540.1">
    <property type="nucleotide sequence ID" value="NZ_CP144380.1"/>
</dbReference>
<reference evidence="2 3" key="1">
    <citation type="submission" date="2024-02" db="EMBL/GenBank/DDBJ databases">
        <title>A novel Gemmatimonadota bacterium.</title>
        <authorList>
            <person name="Du Z.-J."/>
            <person name="Ye Y.-Q."/>
        </authorList>
    </citation>
    <scope>NUCLEOTIDE SEQUENCE [LARGE SCALE GENOMIC DNA]</scope>
    <source>
        <strain evidence="2 3">DH-20</strain>
    </source>
</reference>
<name>A0ABU9ED20_9BACT</name>
<organism evidence="2 3">
    <name type="scientific">Gaopeijia maritima</name>
    <dbReference type="NCBI Taxonomy" id="3119007"/>
    <lineage>
        <taxon>Bacteria</taxon>
        <taxon>Pseudomonadati</taxon>
        <taxon>Gemmatimonadota</taxon>
        <taxon>Longimicrobiia</taxon>
        <taxon>Gaopeijiales</taxon>
        <taxon>Gaopeijiaceae</taxon>
        <taxon>Gaopeijia</taxon>
    </lineage>
</organism>
<sequence>MPDDPDRRATRWILTASALFFATLGGAMLFAPVEVASAFGWTAGEAVGSLAAGGLLSLAVLDFTARGAIHGGIYGRPIVLANLVFVLTAGLALLRRQLEATPAEPLGWLLVGGLALHGVAFGLMLVGRLGGPGRG</sequence>
<proteinExistence type="predicted"/>
<feature type="transmembrane region" description="Helical" evidence="1">
    <location>
        <begin position="12"/>
        <end position="33"/>
    </location>
</feature>
<comment type="caution">
    <text evidence="2">The sequence shown here is derived from an EMBL/GenBank/DDBJ whole genome shotgun (WGS) entry which is preliminary data.</text>
</comment>
<feature type="transmembrane region" description="Helical" evidence="1">
    <location>
        <begin position="39"/>
        <end position="61"/>
    </location>
</feature>
<evidence type="ECO:0000313" key="3">
    <source>
        <dbReference type="Proteomes" id="UP001484239"/>
    </source>
</evidence>
<dbReference type="EMBL" id="JBBHLI010000013">
    <property type="protein sequence ID" value="MEK9502636.1"/>
    <property type="molecule type" value="Genomic_DNA"/>
</dbReference>
<feature type="transmembrane region" description="Helical" evidence="1">
    <location>
        <begin position="73"/>
        <end position="94"/>
    </location>
</feature>
<keyword evidence="1" id="KW-0472">Membrane</keyword>
<keyword evidence="1" id="KW-1133">Transmembrane helix</keyword>
<protein>
    <submittedName>
        <fullName evidence="2">Uncharacterized protein</fullName>
    </submittedName>
</protein>
<evidence type="ECO:0000256" key="1">
    <source>
        <dbReference type="SAM" id="Phobius"/>
    </source>
</evidence>